<accession>S8CDJ1</accession>
<evidence type="ECO:0000313" key="3">
    <source>
        <dbReference type="Proteomes" id="UP000015453"/>
    </source>
</evidence>
<feature type="region of interest" description="Disordered" evidence="1">
    <location>
        <begin position="1"/>
        <end position="23"/>
    </location>
</feature>
<evidence type="ECO:0000256" key="1">
    <source>
        <dbReference type="SAM" id="MobiDB-lite"/>
    </source>
</evidence>
<evidence type="ECO:0000313" key="2">
    <source>
        <dbReference type="EMBL" id="EPS64910.1"/>
    </source>
</evidence>
<protein>
    <submittedName>
        <fullName evidence="2">Uncharacterized protein</fullName>
    </submittedName>
</protein>
<dbReference type="EMBL" id="AUSU01004530">
    <property type="protein sequence ID" value="EPS64910.1"/>
    <property type="molecule type" value="Genomic_DNA"/>
</dbReference>
<gene>
    <name evidence="2" type="ORF">M569_09871</name>
</gene>
<comment type="caution">
    <text evidence="2">The sequence shown here is derived from an EMBL/GenBank/DDBJ whole genome shotgun (WGS) entry which is preliminary data.</text>
</comment>
<feature type="region of interest" description="Disordered" evidence="1">
    <location>
        <begin position="38"/>
        <end position="82"/>
    </location>
</feature>
<keyword evidence="3" id="KW-1185">Reference proteome</keyword>
<organism evidence="2 3">
    <name type="scientific">Genlisea aurea</name>
    <dbReference type="NCBI Taxonomy" id="192259"/>
    <lineage>
        <taxon>Eukaryota</taxon>
        <taxon>Viridiplantae</taxon>
        <taxon>Streptophyta</taxon>
        <taxon>Embryophyta</taxon>
        <taxon>Tracheophyta</taxon>
        <taxon>Spermatophyta</taxon>
        <taxon>Magnoliopsida</taxon>
        <taxon>eudicotyledons</taxon>
        <taxon>Gunneridae</taxon>
        <taxon>Pentapetalae</taxon>
        <taxon>asterids</taxon>
        <taxon>lamiids</taxon>
        <taxon>Lamiales</taxon>
        <taxon>Lentibulariaceae</taxon>
        <taxon>Genlisea</taxon>
    </lineage>
</organism>
<dbReference type="AlphaFoldDB" id="S8CDJ1"/>
<proteinExistence type="predicted"/>
<dbReference type="Proteomes" id="UP000015453">
    <property type="component" value="Unassembled WGS sequence"/>
</dbReference>
<reference evidence="2 3" key="1">
    <citation type="journal article" date="2013" name="BMC Genomics">
        <title>The miniature genome of a carnivorous plant Genlisea aurea contains a low number of genes and short non-coding sequences.</title>
        <authorList>
            <person name="Leushkin E.V."/>
            <person name="Sutormin R.A."/>
            <person name="Nabieva E.R."/>
            <person name="Penin A.A."/>
            <person name="Kondrashov A.S."/>
            <person name="Logacheva M.D."/>
        </authorList>
    </citation>
    <scope>NUCLEOTIDE SEQUENCE [LARGE SCALE GENOMIC DNA]</scope>
</reference>
<name>S8CDJ1_9LAMI</name>
<sequence>MAAPSVATADSSSADGETTPVGRTIEGVVFPSFNFPSQPMSVPPSQPTIPGIRFGRRTFTPPPDWAGPEASAAAHGQGYLER</sequence>